<comment type="catalytic activity">
    <reaction evidence="10">
        <text>an acyl-CoA + malonyl-CoA + H(+) = a 3-oxoacyl-CoA + CO2 + CoA</text>
        <dbReference type="Rhea" id="RHEA:50252"/>
        <dbReference type="ChEBI" id="CHEBI:15378"/>
        <dbReference type="ChEBI" id="CHEBI:16526"/>
        <dbReference type="ChEBI" id="CHEBI:57287"/>
        <dbReference type="ChEBI" id="CHEBI:57384"/>
        <dbReference type="ChEBI" id="CHEBI:58342"/>
        <dbReference type="ChEBI" id="CHEBI:90726"/>
    </reaction>
    <physiologicalReaction direction="left-to-right" evidence="10">
        <dbReference type="Rhea" id="RHEA:50253"/>
    </physiologicalReaction>
</comment>
<dbReference type="AlphaFoldDB" id="A0A5C6GKR7"/>
<sequence>MSAAQGYLMAAMPDASLFNFPPTNEPKPLPPAPAAISIMRPFNIPDNIYQAALDPKVPLTIAVLYAVTAKALNKVNASRNKKPWAMSKTKLFFAFVVMHNVFLAVYSAWTFWGMLGGMRRSIVSPLGPGGIAAAADSLCRLHGPPGLGSSLYFNDTSSRWDSADPNTLLNSLDGRQPGSSQMGRIWNEGLNYYGWIFYLSKFYEVLDTFIILAKGKFSSTLQTYHHAGAMLCMWAGMRYMSAPIWVFVLVNSFIHALMYTYYTLTAFSIRVPMVVKRTLTTMQITQFVVGASYAILHSFVTYVAPITVTKIVTETINPPVAAPDTAMPIAIGALDSLKKFIFGSAALDSVALGAVKEPAPVTETSFVVQPCISTANETFAIWLNVLYLAPLTYLFVSFFIASYVKRSSANNKITGKTNRRLSNVTLAEKAGWDAARGIEREVYGGEDMVNGHANAHIEAIEEENEPVLTKTNGRTRRKA</sequence>
<keyword evidence="2 10" id="KW-0444">Lipid biosynthesis</keyword>
<dbReference type="EC" id="2.3.1.-" evidence="10"/>
<feature type="transmembrane region" description="Helical" evidence="10">
    <location>
        <begin position="284"/>
        <end position="304"/>
    </location>
</feature>
<dbReference type="PANTHER" id="PTHR11157">
    <property type="entry name" value="FATTY ACID ACYL TRANSFERASE-RELATED"/>
    <property type="match status" value="1"/>
</dbReference>
<evidence type="ECO:0000256" key="10">
    <source>
        <dbReference type="RuleBase" id="RU361115"/>
    </source>
</evidence>
<keyword evidence="4 10" id="KW-0812">Transmembrane</keyword>
<evidence type="ECO:0000256" key="2">
    <source>
        <dbReference type="ARBA" id="ARBA00022516"/>
    </source>
</evidence>
<evidence type="ECO:0000256" key="5">
    <source>
        <dbReference type="ARBA" id="ARBA00022832"/>
    </source>
</evidence>
<evidence type="ECO:0000256" key="3">
    <source>
        <dbReference type="ARBA" id="ARBA00022679"/>
    </source>
</evidence>
<evidence type="ECO:0000313" key="12">
    <source>
        <dbReference type="Proteomes" id="UP000317257"/>
    </source>
</evidence>
<evidence type="ECO:0000256" key="6">
    <source>
        <dbReference type="ARBA" id="ARBA00022989"/>
    </source>
</evidence>
<evidence type="ECO:0000256" key="1">
    <source>
        <dbReference type="ARBA" id="ARBA00004141"/>
    </source>
</evidence>
<organism evidence="11 12">
    <name type="scientific">Metarhizium rileyi (strain RCEF 4871)</name>
    <name type="common">Nomuraea rileyi</name>
    <dbReference type="NCBI Taxonomy" id="1649241"/>
    <lineage>
        <taxon>Eukaryota</taxon>
        <taxon>Fungi</taxon>
        <taxon>Dikarya</taxon>
        <taxon>Ascomycota</taxon>
        <taxon>Pezizomycotina</taxon>
        <taxon>Sordariomycetes</taxon>
        <taxon>Hypocreomycetidae</taxon>
        <taxon>Hypocreales</taxon>
        <taxon>Clavicipitaceae</taxon>
        <taxon>Metarhizium</taxon>
    </lineage>
</organism>
<keyword evidence="3 10" id="KW-0808">Transferase</keyword>
<dbReference type="EMBL" id="SBHS01000004">
    <property type="protein sequence ID" value="TWU76796.1"/>
    <property type="molecule type" value="Genomic_DNA"/>
</dbReference>
<dbReference type="GO" id="GO:0034626">
    <property type="term" value="P:fatty acid elongation, polyunsaturated fatty acid"/>
    <property type="evidence" value="ECO:0007669"/>
    <property type="project" value="TreeGrafter"/>
</dbReference>
<feature type="transmembrane region" description="Helical" evidence="10">
    <location>
        <begin position="91"/>
        <end position="112"/>
    </location>
</feature>
<keyword evidence="8 10" id="KW-0472">Membrane</keyword>
<evidence type="ECO:0000256" key="8">
    <source>
        <dbReference type="ARBA" id="ARBA00023136"/>
    </source>
</evidence>
<name>A0A5C6GKR7_METRR</name>
<reference evidence="12" key="1">
    <citation type="submission" date="2018-12" db="EMBL/GenBank/DDBJ databases">
        <title>The complete genome of Metarhizium rileyi, a key fungal pathogen of Lepidoptera.</title>
        <authorList>
            <person name="Binneck E."/>
            <person name="Lastra C.C.L."/>
            <person name="Sosa-Gomez D.R."/>
        </authorList>
    </citation>
    <scope>NUCLEOTIDE SEQUENCE [LARGE SCALE GENOMIC DNA]</scope>
    <source>
        <strain evidence="12">Cep018-CH2</strain>
    </source>
</reference>
<proteinExistence type="inferred from homology"/>
<dbReference type="Pfam" id="PF01151">
    <property type="entry name" value="ELO"/>
    <property type="match status" value="1"/>
</dbReference>
<keyword evidence="9 10" id="KW-0275">Fatty acid biosynthesis</keyword>
<dbReference type="Proteomes" id="UP000317257">
    <property type="component" value="Unassembled WGS sequence"/>
</dbReference>
<dbReference type="GO" id="GO:0030148">
    <property type="term" value="P:sphingolipid biosynthetic process"/>
    <property type="evidence" value="ECO:0007669"/>
    <property type="project" value="TreeGrafter"/>
</dbReference>
<keyword evidence="5 10" id="KW-0276">Fatty acid metabolism</keyword>
<feature type="transmembrane region" description="Helical" evidence="10">
    <location>
        <begin position="244"/>
        <end position="264"/>
    </location>
</feature>
<evidence type="ECO:0000256" key="9">
    <source>
        <dbReference type="ARBA" id="ARBA00023160"/>
    </source>
</evidence>
<feature type="transmembrane region" description="Helical" evidence="10">
    <location>
        <begin position="379"/>
        <end position="404"/>
    </location>
</feature>
<comment type="subcellular location">
    <subcellularLocation>
        <location evidence="1">Membrane</location>
        <topology evidence="1">Multi-pass membrane protein</topology>
    </subcellularLocation>
</comment>
<comment type="similarity">
    <text evidence="10">Belongs to the ELO family.</text>
</comment>
<dbReference type="PANTHER" id="PTHR11157:SF169">
    <property type="entry name" value="ELONGATION OF FATTY ACIDS PROTEIN"/>
    <property type="match status" value="1"/>
</dbReference>
<gene>
    <name evidence="11" type="ORF">ED733_005442</name>
</gene>
<comment type="caution">
    <text evidence="10">Lacks conserved residue(s) required for the propagation of feature annotation.</text>
</comment>
<protein>
    <recommendedName>
        <fullName evidence="10">Elongation of fatty acids protein</fullName>
        <ecNumber evidence="10">2.3.1.-</ecNumber>
    </recommendedName>
</protein>
<comment type="caution">
    <text evidence="11">The sequence shown here is derived from an EMBL/GenBank/DDBJ whole genome shotgun (WGS) entry which is preliminary data.</text>
</comment>
<evidence type="ECO:0000313" key="11">
    <source>
        <dbReference type="EMBL" id="TWU76796.1"/>
    </source>
</evidence>
<dbReference type="GO" id="GO:0042761">
    <property type="term" value="P:very long-chain fatty acid biosynthetic process"/>
    <property type="evidence" value="ECO:0007669"/>
    <property type="project" value="TreeGrafter"/>
</dbReference>
<dbReference type="InterPro" id="IPR002076">
    <property type="entry name" value="ELO_fam"/>
</dbReference>
<keyword evidence="7 10" id="KW-0443">Lipid metabolism</keyword>
<dbReference type="GO" id="GO:0019367">
    <property type="term" value="P:fatty acid elongation, saturated fatty acid"/>
    <property type="evidence" value="ECO:0007669"/>
    <property type="project" value="TreeGrafter"/>
</dbReference>
<dbReference type="GO" id="GO:0005789">
    <property type="term" value="C:endoplasmic reticulum membrane"/>
    <property type="evidence" value="ECO:0007669"/>
    <property type="project" value="TreeGrafter"/>
</dbReference>
<evidence type="ECO:0000256" key="7">
    <source>
        <dbReference type="ARBA" id="ARBA00023098"/>
    </source>
</evidence>
<dbReference type="GO" id="GO:0009922">
    <property type="term" value="F:fatty acid elongase activity"/>
    <property type="evidence" value="ECO:0007669"/>
    <property type="project" value="InterPro"/>
</dbReference>
<keyword evidence="6 10" id="KW-1133">Transmembrane helix</keyword>
<evidence type="ECO:0000256" key="4">
    <source>
        <dbReference type="ARBA" id="ARBA00022692"/>
    </source>
</evidence>
<dbReference type="GO" id="GO:0034625">
    <property type="term" value="P:fatty acid elongation, monounsaturated fatty acid"/>
    <property type="evidence" value="ECO:0007669"/>
    <property type="project" value="TreeGrafter"/>
</dbReference>
<accession>A0A5C6GKR7</accession>